<evidence type="ECO:0000313" key="2">
    <source>
        <dbReference type="EMBL" id="MBB4980997.1"/>
    </source>
</evidence>
<accession>A0A7W7TYS6</accession>
<organism evidence="2 3">
    <name type="scientific">Streptomyces nymphaeiformis</name>
    <dbReference type="NCBI Taxonomy" id="2663842"/>
    <lineage>
        <taxon>Bacteria</taxon>
        <taxon>Bacillati</taxon>
        <taxon>Actinomycetota</taxon>
        <taxon>Actinomycetes</taxon>
        <taxon>Kitasatosporales</taxon>
        <taxon>Streptomycetaceae</taxon>
        <taxon>Streptomyces</taxon>
    </lineage>
</organism>
<feature type="region of interest" description="Disordered" evidence="1">
    <location>
        <begin position="83"/>
        <end position="109"/>
    </location>
</feature>
<dbReference type="AlphaFoldDB" id="A0A7W7TYS6"/>
<dbReference type="Proteomes" id="UP000582643">
    <property type="component" value="Unassembled WGS sequence"/>
</dbReference>
<dbReference type="Gene3D" id="1.10.357.10">
    <property type="entry name" value="Tetracycline Repressor, domain 2"/>
    <property type="match status" value="1"/>
</dbReference>
<dbReference type="RefSeq" id="WP_181924389.1">
    <property type="nucleotide sequence ID" value="NZ_JACHJY010000002.1"/>
</dbReference>
<dbReference type="EMBL" id="JACHJY010000002">
    <property type="protein sequence ID" value="MBB4980997.1"/>
    <property type="molecule type" value="Genomic_DNA"/>
</dbReference>
<reference evidence="2 3" key="1">
    <citation type="submission" date="2020-08" db="EMBL/GenBank/DDBJ databases">
        <title>Genomic Encyclopedia of Type Strains, Phase III (KMG-III): the genomes of soil and plant-associated and newly described type strains.</title>
        <authorList>
            <person name="Whitman W."/>
        </authorList>
    </citation>
    <scope>NUCLEOTIDE SEQUENCE [LARGE SCALE GENOMIC DNA]</scope>
    <source>
        <strain evidence="2 3">SFB5A</strain>
    </source>
</reference>
<evidence type="ECO:0000256" key="1">
    <source>
        <dbReference type="SAM" id="MobiDB-lite"/>
    </source>
</evidence>
<name>A0A7W7TYS6_9ACTN</name>
<evidence type="ECO:0000313" key="3">
    <source>
        <dbReference type="Proteomes" id="UP000582643"/>
    </source>
</evidence>
<comment type="caution">
    <text evidence="2">The sequence shown here is derived from an EMBL/GenBank/DDBJ whole genome shotgun (WGS) entry which is preliminary data.</text>
</comment>
<proteinExistence type="predicted"/>
<protein>
    <submittedName>
        <fullName evidence="2">Uncharacterized protein</fullName>
    </submittedName>
</protein>
<gene>
    <name evidence="2" type="ORF">GGE06_001905</name>
</gene>
<sequence>MPGRRCGWWTLLDGLVEAFFAEVNDRLRTSAEKTSADWEIASSGPSWRAELHRIARAFAATVHTHPEILLVVATRPLSVPVAGAPRRCSNSPSTSLRYAAGPASTTPRR</sequence>
<keyword evidence="3" id="KW-1185">Reference proteome</keyword>